<accession>A0AAP5H9Y4</accession>
<organism evidence="2 3">
    <name type="scientific">Paenibacillus amylolyticus</name>
    <dbReference type="NCBI Taxonomy" id="1451"/>
    <lineage>
        <taxon>Bacteria</taxon>
        <taxon>Bacillati</taxon>
        <taxon>Bacillota</taxon>
        <taxon>Bacilli</taxon>
        <taxon>Bacillales</taxon>
        <taxon>Paenibacillaceae</taxon>
        <taxon>Paenibacillus</taxon>
    </lineage>
</organism>
<name>A0AAP5H9Y4_PAEAM</name>
<keyword evidence="1" id="KW-1133">Transmembrane helix</keyword>
<protein>
    <submittedName>
        <fullName evidence="2">Uncharacterized protein</fullName>
    </submittedName>
</protein>
<proteinExistence type="predicted"/>
<evidence type="ECO:0000256" key="1">
    <source>
        <dbReference type="SAM" id="Phobius"/>
    </source>
</evidence>
<dbReference type="EMBL" id="JAVDTR010000019">
    <property type="protein sequence ID" value="MDR6726631.1"/>
    <property type="molecule type" value="Genomic_DNA"/>
</dbReference>
<gene>
    <name evidence="2" type="ORF">J2W91_005153</name>
</gene>
<dbReference type="AlphaFoldDB" id="A0AAP5H9Y4"/>
<sequence length="72" mass="8018">MAVPDVWVYLLILGDIFCLFCDAFSNPELPNRRLMPAVFLLGNKVIAFPTMTAQPILEAGRMRPHDDIGALT</sequence>
<dbReference type="Proteomes" id="UP001254832">
    <property type="component" value="Unassembled WGS sequence"/>
</dbReference>
<keyword evidence="1" id="KW-0812">Transmembrane</keyword>
<evidence type="ECO:0000313" key="2">
    <source>
        <dbReference type="EMBL" id="MDR6726631.1"/>
    </source>
</evidence>
<comment type="caution">
    <text evidence="2">The sequence shown here is derived from an EMBL/GenBank/DDBJ whole genome shotgun (WGS) entry which is preliminary data.</text>
</comment>
<feature type="transmembrane region" description="Helical" evidence="1">
    <location>
        <begin position="6"/>
        <end position="25"/>
    </location>
</feature>
<evidence type="ECO:0000313" key="3">
    <source>
        <dbReference type="Proteomes" id="UP001254832"/>
    </source>
</evidence>
<keyword evidence="1" id="KW-0472">Membrane</keyword>
<reference evidence="2" key="1">
    <citation type="submission" date="2023-07" db="EMBL/GenBank/DDBJ databases">
        <title>Sorghum-associated microbial communities from plants grown in Nebraska, USA.</title>
        <authorList>
            <person name="Schachtman D."/>
        </authorList>
    </citation>
    <scope>NUCLEOTIDE SEQUENCE</scope>
    <source>
        <strain evidence="2">BE80</strain>
    </source>
</reference>